<dbReference type="RefSeq" id="WP_273642373.1">
    <property type="nucleotide sequence ID" value="NZ_JAQQXP010000003.1"/>
</dbReference>
<sequence>MAKKSNADIQYTALTPAHFAEVLALGNRVQGDGYLNQHNLTEYYERGLKDGVNASIAAFHNDRMVGFRLTFAQGQWDIDKWSTPTAWQVDPATVCYFKCNTVDPAMQGYGIGSTLLKCAVDSTRQQGSTAGLAHIWLASPGNSAFRYFSKNGGRLIKEHPNKWQHAALYEGYECPACVQSCECVAAEMLLRFDDIS</sequence>
<dbReference type="SUPFAM" id="SSF55729">
    <property type="entry name" value="Acyl-CoA N-acyltransferases (Nat)"/>
    <property type="match status" value="1"/>
</dbReference>
<dbReference type="Pfam" id="PF00583">
    <property type="entry name" value="Acetyltransf_1"/>
    <property type="match status" value="1"/>
</dbReference>
<dbReference type="InterPro" id="IPR000182">
    <property type="entry name" value="GNAT_dom"/>
</dbReference>
<comment type="caution">
    <text evidence="2">The sequence shown here is derived from an EMBL/GenBank/DDBJ whole genome shotgun (WGS) entry which is preliminary data.</text>
</comment>
<dbReference type="InterPro" id="IPR016181">
    <property type="entry name" value="Acyl_CoA_acyltransferase"/>
</dbReference>
<protein>
    <submittedName>
        <fullName evidence="2">GNAT family N-acetyltransferase</fullName>
    </submittedName>
</protein>
<dbReference type="Proteomes" id="UP001218788">
    <property type="component" value="Unassembled WGS sequence"/>
</dbReference>
<evidence type="ECO:0000259" key="1">
    <source>
        <dbReference type="PROSITE" id="PS51186"/>
    </source>
</evidence>
<dbReference type="PROSITE" id="PS51186">
    <property type="entry name" value="GNAT"/>
    <property type="match status" value="1"/>
</dbReference>
<organism evidence="2 3">
    <name type="scientific">Alteromonas gilva</name>
    <dbReference type="NCBI Taxonomy" id="2987522"/>
    <lineage>
        <taxon>Bacteria</taxon>
        <taxon>Pseudomonadati</taxon>
        <taxon>Pseudomonadota</taxon>
        <taxon>Gammaproteobacteria</taxon>
        <taxon>Alteromonadales</taxon>
        <taxon>Alteromonadaceae</taxon>
        <taxon>Alteromonas/Salinimonas group</taxon>
        <taxon>Alteromonas</taxon>
    </lineage>
</organism>
<name>A0ABT5L699_9ALTE</name>
<reference evidence="2 3" key="1">
    <citation type="submission" date="2022-10" db="EMBL/GenBank/DDBJ databases">
        <title>Alteromonas sp. chi3 Genome sequencing.</title>
        <authorList>
            <person name="Park S."/>
        </authorList>
    </citation>
    <scope>NUCLEOTIDE SEQUENCE [LARGE SCALE GENOMIC DNA]</scope>
    <source>
        <strain evidence="3">chi3</strain>
    </source>
</reference>
<evidence type="ECO:0000313" key="3">
    <source>
        <dbReference type="Proteomes" id="UP001218788"/>
    </source>
</evidence>
<dbReference type="EMBL" id="JAQQXP010000003">
    <property type="protein sequence ID" value="MDC8832546.1"/>
    <property type="molecule type" value="Genomic_DNA"/>
</dbReference>
<dbReference type="Gene3D" id="3.40.630.30">
    <property type="match status" value="1"/>
</dbReference>
<keyword evidence="3" id="KW-1185">Reference proteome</keyword>
<proteinExistence type="predicted"/>
<feature type="domain" description="N-acetyltransferase" evidence="1">
    <location>
        <begin position="9"/>
        <end position="175"/>
    </location>
</feature>
<evidence type="ECO:0000313" key="2">
    <source>
        <dbReference type="EMBL" id="MDC8832546.1"/>
    </source>
</evidence>
<gene>
    <name evidence="2" type="ORF">OIK42_17470</name>
</gene>
<accession>A0ABT5L699</accession>